<dbReference type="SUPFAM" id="SSF52540">
    <property type="entry name" value="P-loop containing nucleoside triphosphate hydrolases"/>
    <property type="match status" value="1"/>
</dbReference>
<organism evidence="1 2">
    <name type="scientific">Crossiella cryophila</name>
    <dbReference type="NCBI Taxonomy" id="43355"/>
    <lineage>
        <taxon>Bacteria</taxon>
        <taxon>Bacillati</taxon>
        <taxon>Actinomycetota</taxon>
        <taxon>Actinomycetes</taxon>
        <taxon>Pseudonocardiales</taxon>
        <taxon>Pseudonocardiaceae</taxon>
        <taxon>Crossiella</taxon>
    </lineage>
</organism>
<accession>A0A7W7CGL6</accession>
<sequence>MAVIAIVSGKSAPGATTTVAALAHAWPAPLVLADCDPHGGDLTTGWLSPWWLLGQLRPELGVLSFATATRHTTTITADLLTSHLQTVPPAPLARLLAGLADPAQATALGDGGWQRLAEAFTAASTSPYGAVDVLADCGRITGATVPWPVLEAADLILLAVRPVPRHLHSAQPALLALRERIPADRLGLAVCGTTQLGVREVQRLLGVPARLSMPEDATTASVFSDGADRRRSERTVFARVAERTALRLHTAGTLARPATAALTTVNGALR</sequence>
<gene>
    <name evidence="1" type="ORF">HNR67_005559</name>
</gene>
<dbReference type="AlphaFoldDB" id="A0A7W7CGL6"/>
<evidence type="ECO:0008006" key="3">
    <source>
        <dbReference type="Google" id="ProtNLM"/>
    </source>
</evidence>
<evidence type="ECO:0000313" key="1">
    <source>
        <dbReference type="EMBL" id="MBB4679441.1"/>
    </source>
</evidence>
<proteinExistence type="predicted"/>
<reference evidence="1 2" key="1">
    <citation type="submission" date="2020-08" db="EMBL/GenBank/DDBJ databases">
        <title>Sequencing the genomes of 1000 actinobacteria strains.</title>
        <authorList>
            <person name="Klenk H.-P."/>
        </authorList>
    </citation>
    <scope>NUCLEOTIDE SEQUENCE [LARGE SCALE GENOMIC DNA]</scope>
    <source>
        <strain evidence="1 2">DSM 44230</strain>
    </source>
</reference>
<evidence type="ECO:0000313" key="2">
    <source>
        <dbReference type="Proteomes" id="UP000533598"/>
    </source>
</evidence>
<dbReference type="Proteomes" id="UP000533598">
    <property type="component" value="Unassembled WGS sequence"/>
</dbReference>
<name>A0A7W7CGL6_9PSEU</name>
<dbReference type="InterPro" id="IPR027417">
    <property type="entry name" value="P-loop_NTPase"/>
</dbReference>
<dbReference type="EMBL" id="JACHMH010000001">
    <property type="protein sequence ID" value="MBB4679441.1"/>
    <property type="molecule type" value="Genomic_DNA"/>
</dbReference>
<dbReference type="Gene3D" id="3.40.50.300">
    <property type="entry name" value="P-loop containing nucleotide triphosphate hydrolases"/>
    <property type="match status" value="1"/>
</dbReference>
<comment type="caution">
    <text evidence="1">The sequence shown here is derived from an EMBL/GenBank/DDBJ whole genome shotgun (WGS) entry which is preliminary data.</text>
</comment>
<dbReference type="RefSeq" id="WP_407645189.1">
    <property type="nucleotide sequence ID" value="NZ_BAAAUI010000001.1"/>
</dbReference>
<protein>
    <recommendedName>
        <fullName evidence="3">Cellulose biosynthesis protein BcsQ</fullName>
    </recommendedName>
</protein>
<keyword evidence="2" id="KW-1185">Reference proteome</keyword>